<organism evidence="1 2">
    <name type="scientific">Populus trichocarpa</name>
    <name type="common">Western balsam poplar</name>
    <name type="synonym">Populus balsamifera subsp. trichocarpa</name>
    <dbReference type="NCBI Taxonomy" id="3694"/>
    <lineage>
        <taxon>Eukaryota</taxon>
        <taxon>Viridiplantae</taxon>
        <taxon>Streptophyta</taxon>
        <taxon>Embryophyta</taxon>
        <taxon>Tracheophyta</taxon>
        <taxon>Spermatophyta</taxon>
        <taxon>Magnoliopsida</taxon>
        <taxon>eudicotyledons</taxon>
        <taxon>Gunneridae</taxon>
        <taxon>Pentapetalae</taxon>
        <taxon>rosids</taxon>
        <taxon>fabids</taxon>
        <taxon>Malpighiales</taxon>
        <taxon>Salicaceae</taxon>
        <taxon>Saliceae</taxon>
        <taxon>Populus</taxon>
    </lineage>
</organism>
<sequence>MFLKNRSSSPPLFQHGKASIGDLIYRYISSDQLYPECLLDWLDLSF</sequence>
<reference evidence="1 2" key="1">
    <citation type="journal article" date="2006" name="Science">
        <title>The genome of black cottonwood, Populus trichocarpa (Torr. &amp; Gray).</title>
        <authorList>
            <person name="Tuskan G.A."/>
            <person name="Difazio S."/>
            <person name="Jansson S."/>
            <person name="Bohlmann J."/>
            <person name="Grigoriev I."/>
            <person name="Hellsten U."/>
            <person name="Putnam N."/>
            <person name="Ralph S."/>
            <person name="Rombauts S."/>
            <person name="Salamov A."/>
            <person name="Schein J."/>
            <person name="Sterck L."/>
            <person name="Aerts A."/>
            <person name="Bhalerao R.R."/>
            <person name="Bhalerao R.P."/>
            <person name="Blaudez D."/>
            <person name="Boerjan W."/>
            <person name="Brun A."/>
            <person name="Brunner A."/>
            <person name="Busov V."/>
            <person name="Campbell M."/>
            <person name="Carlson J."/>
            <person name="Chalot M."/>
            <person name="Chapman J."/>
            <person name="Chen G.L."/>
            <person name="Cooper D."/>
            <person name="Coutinho P.M."/>
            <person name="Couturier J."/>
            <person name="Covert S."/>
            <person name="Cronk Q."/>
            <person name="Cunningham R."/>
            <person name="Davis J."/>
            <person name="Degroeve S."/>
            <person name="Dejardin A."/>
            <person name="Depamphilis C."/>
            <person name="Detter J."/>
            <person name="Dirks B."/>
            <person name="Dubchak I."/>
            <person name="Duplessis S."/>
            <person name="Ehlting J."/>
            <person name="Ellis B."/>
            <person name="Gendler K."/>
            <person name="Goodstein D."/>
            <person name="Gribskov M."/>
            <person name="Grimwood J."/>
            <person name="Groover A."/>
            <person name="Gunter L."/>
            <person name="Hamberger B."/>
            <person name="Heinze B."/>
            <person name="Helariutta Y."/>
            <person name="Henrissat B."/>
            <person name="Holligan D."/>
            <person name="Holt R."/>
            <person name="Huang W."/>
            <person name="Islam-Faridi N."/>
            <person name="Jones S."/>
            <person name="Jones-Rhoades M."/>
            <person name="Jorgensen R."/>
            <person name="Joshi C."/>
            <person name="Kangasjarvi J."/>
            <person name="Karlsson J."/>
            <person name="Kelleher C."/>
            <person name="Kirkpatrick R."/>
            <person name="Kirst M."/>
            <person name="Kohler A."/>
            <person name="Kalluri U."/>
            <person name="Larimer F."/>
            <person name="Leebens-Mack J."/>
            <person name="Leple J.C."/>
            <person name="Locascio P."/>
            <person name="Lou Y."/>
            <person name="Lucas S."/>
            <person name="Martin F."/>
            <person name="Montanini B."/>
            <person name="Napoli C."/>
            <person name="Nelson D.R."/>
            <person name="Nelson C."/>
            <person name="Nieminen K."/>
            <person name="Nilsson O."/>
            <person name="Pereda V."/>
            <person name="Peter G."/>
            <person name="Philippe R."/>
            <person name="Pilate G."/>
            <person name="Poliakov A."/>
            <person name="Razumovskaya J."/>
            <person name="Richardson P."/>
            <person name="Rinaldi C."/>
            <person name="Ritland K."/>
            <person name="Rouze P."/>
            <person name="Ryaboy D."/>
            <person name="Schmutz J."/>
            <person name="Schrader J."/>
            <person name="Segerman B."/>
            <person name="Shin H."/>
            <person name="Siddiqui A."/>
            <person name="Sterky F."/>
            <person name="Terry A."/>
            <person name="Tsai C.J."/>
            <person name="Uberbacher E."/>
            <person name="Unneberg P."/>
            <person name="Vahala J."/>
            <person name="Wall K."/>
            <person name="Wessler S."/>
            <person name="Yang G."/>
            <person name="Yin T."/>
            <person name="Douglas C."/>
            <person name="Marra M."/>
            <person name="Sandberg G."/>
            <person name="Van de Peer Y."/>
            <person name="Rokhsar D."/>
        </authorList>
    </citation>
    <scope>NUCLEOTIDE SEQUENCE [LARGE SCALE GENOMIC DNA]</scope>
    <source>
        <strain evidence="2">cv. Nisqually</strain>
    </source>
</reference>
<comment type="caution">
    <text evidence="1">The sequence shown here is derived from an EMBL/GenBank/DDBJ whole genome shotgun (WGS) entry which is preliminary data.</text>
</comment>
<evidence type="ECO:0000313" key="2">
    <source>
        <dbReference type="Proteomes" id="UP000006729"/>
    </source>
</evidence>
<protein>
    <submittedName>
        <fullName evidence="1">Uncharacterized protein</fullName>
    </submittedName>
</protein>
<name>A0ACC0TCZ6_POPTR</name>
<gene>
    <name evidence="1" type="ORF">POPTR_002G068366v4</name>
</gene>
<keyword evidence="2" id="KW-1185">Reference proteome</keyword>
<accession>A0ACC0TCZ6</accession>
<dbReference type="EMBL" id="CM009291">
    <property type="protein sequence ID" value="KAI9399243.1"/>
    <property type="molecule type" value="Genomic_DNA"/>
</dbReference>
<dbReference type="Proteomes" id="UP000006729">
    <property type="component" value="Chromosome 2"/>
</dbReference>
<evidence type="ECO:0000313" key="1">
    <source>
        <dbReference type="EMBL" id="KAI9399243.1"/>
    </source>
</evidence>
<proteinExistence type="predicted"/>